<dbReference type="RefSeq" id="WP_146589753.1">
    <property type="nucleotide sequence ID" value="NZ_SJPO01000010.1"/>
</dbReference>
<organism evidence="2 3">
    <name type="scientific">Posidoniimonas polymericola</name>
    <dbReference type="NCBI Taxonomy" id="2528002"/>
    <lineage>
        <taxon>Bacteria</taxon>
        <taxon>Pseudomonadati</taxon>
        <taxon>Planctomycetota</taxon>
        <taxon>Planctomycetia</taxon>
        <taxon>Pirellulales</taxon>
        <taxon>Lacipirellulaceae</taxon>
        <taxon>Posidoniimonas</taxon>
    </lineage>
</organism>
<dbReference type="PANTHER" id="PTHR36505:SF1">
    <property type="entry name" value="BLR1072 PROTEIN"/>
    <property type="match status" value="1"/>
</dbReference>
<dbReference type="InterPro" id="IPR027275">
    <property type="entry name" value="PRC-brl_dom"/>
</dbReference>
<gene>
    <name evidence="2" type="ORF">Pla123a_37600</name>
</gene>
<evidence type="ECO:0000259" key="1">
    <source>
        <dbReference type="Pfam" id="PF05239"/>
    </source>
</evidence>
<name>A0A5C5YGB1_9BACT</name>
<protein>
    <submittedName>
        <fullName evidence="2">PRC-barrel domain protein</fullName>
    </submittedName>
</protein>
<feature type="domain" description="PRC-barrel" evidence="1">
    <location>
        <begin position="11"/>
        <end position="86"/>
    </location>
</feature>
<dbReference type="PANTHER" id="PTHR36505">
    <property type="entry name" value="BLR1072 PROTEIN"/>
    <property type="match status" value="1"/>
</dbReference>
<keyword evidence="3" id="KW-1185">Reference proteome</keyword>
<evidence type="ECO:0000313" key="2">
    <source>
        <dbReference type="EMBL" id="TWT73425.1"/>
    </source>
</evidence>
<reference evidence="2 3" key="1">
    <citation type="submission" date="2019-02" db="EMBL/GenBank/DDBJ databases">
        <title>Deep-cultivation of Planctomycetes and their phenomic and genomic characterization uncovers novel biology.</title>
        <authorList>
            <person name="Wiegand S."/>
            <person name="Jogler M."/>
            <person name="Boedeker C."/>
            <person name="Pinto D."/>
            <person name="Vollmers J."/>
            <person name="Rivas-Marin E."/>
            <person name="Kohn T."/>
            <person name="Peeters S.H."/>
            <person name="Heuer A."/>
            <person name="Rast P."/>
            <person name="Oberbeckmann S."/>
            <person name="Bunk B."/>
            <person name="Jeske O."/>
            <person name="Meyerdierks A."/>
            <person name="Storesund J.E."/>
            <person name="Kallscheuer N."/>
            <person name="Luecker S."/>
            <person name="Lage O.M."/>
            <person name="Pohl T."/>
            <person name="Merkel B.J."/>
            <person name="Hornburger P."/>
            <person name="Mueller R.-W."/>
            <person name="Bruemmer F."/>
            <person name="Labrenz M."/>
            <person name="Spormann A.M."/>
            <person name="Op Den Camp H."/>
            <person name="Overmann J."/>
            <person name="Amann R."/>
            <person name="Jetten M.S.M."/>
            <person name="Mascher T."/>
            <person name="Medema M.H."/>
            <person name="Devos D.P."/>
            <person name="Kaster A.-K."/>
            <person name="Ovreas L."/>
            <person name="Rohde M."/>
            <person name="Galperin M.Y."/>
            <person name="Jogler C."/>
        </authorList>
    </citation>
    <scope>NUCLEOTIDE SEQUENCE [LARGE SCALE GENOMIC DNA]</scope>
    <source>
        <strain evidence="2 3">Pla123a</strain>
    </source>
</reference>
<evidence type="ECO:0000313" key="3">
    <source>
        <dbReference type="Proteomes" id="UP000318478"/>
    </source>
</evidence>
<dbReference type="InterPro" id="IPR011033">
    <property type="entry name" value="PRC_barrel-like_sf"/>
</dbReference>
<dbReference type="OrthoDB" id="286778at2"/>
<sequence>MSTLAKRTSLSAGTLIGDKVNNRAGDNVGSVKEIMIDLNSGRISYVVVSVGGFLGIGDKLFAIPWKALEVDTDNHALLFDVSKEQLEQAPGFDQDDWPDMADPKWGQAVHAYYKTKPYWELDS</sequence>
<dbReference type="SUPFAM" id="SSF50346">
    <property type="entry name" value="PRC-barrel domain"/>
    <property type="match status" value="1"/>
</dbReference>
<comment type="caution">
    <text evidence="2">The sequence shown here is derived from an EMBL/GenBank/DDBJ whole genome shotgun (WGS) entry which is preliminary data.</text>
</comment>
<dbReference type="Pfam" id="PF05239">
    <property type="entry name" value="PRC"/>
    <property type="match status" value="1"/>
</dbReference>
<dbReference type="Gene3D" id="2.30.30.240">
    <property type="entry name" value="PRC-barrel domain"/>
    <property type="match status" value="1"/>
</dbReference>
<accession>A0A5C5YGB1</accession>
<dbReference type="EMBL" id="SJPO01000010">
    <property type="protein sequence ID" value="TWT73425.1"/>
    <property type="molecule type" value="Genomic_DNA"/>
</dbReference>
<proteinExistence type="predicted"/>
<dbReference type="Proteomes" id="UP000318478">
    <property type="component" value="Unassembled WGS sequence"/>
</dbReference>
<dbReference type="AlphaFoldDB" id="A0A5C5YGB1"/>